<sequence>MKRPRHIDSLLQQWPYDPSALSVRIIKGADGREVVQMRVDMGILQLETTGRPDGTRPFECTSFLEYLSKREIEEGEFTLTEEECNEVDREFMQMYHRRICWLRLESYQNAVIDADHTLGLMDIATRLSPDEEWTVTHEEYRPFVWFQRTQAYALAELEENGPEAAIQAFNAGLESIRQIFIQHEIEEHFETDELVQRLEGLREALRKEYSVGSTLVERLDAAVAEEKYELAAKLRDELARRDAI</sequence>
<name>A0A517MJ88_9BACT</name>
<dbReference type="AlphaFoldDB" id="A0A517MJ88"/>
<reference evidence="2 3" key="1">
    <citation type="submission" date="2019-02" db="EMBL/GenBank/DDBJ databases">
        <title>Deep-cultivation of Planctomycetes and their phenomic and genomic characterization uncovers novel biology.</title>
        <authorList>
            <person name="Wiegand S."/>
            <person name="Jogler M."/>
            <person name="Boedeker C."/>
            <person name="Pinto D."/>
            <person name="Vollmers J."/>
            <person name="Rivas-Marin E."/>
            <person name="Kohn T."/>
            <person name="Peeters S.H."/>
            <person name="Heuer A."/>
            <person name="Rast P."/>
            <person name="Oberbeckmann S."/>
            <person name="Bunk B."/>
            <person name="Jeske O."/>
            <person name="Meyerdierks A."/>
            <person name="Storesund J.E."/>
            <person name="Kallscheuer N."/>
            <person name="Luecker S."/>
            <person name="Lage O.M."/>
            <person name="Pohl T."/>
            <person name="Merkel B.J."/>
            <person name="Hornburger P."/>
            <person name="Mueller R.-W."/>
            <person name="Bruemmer F."/>
            <person name="Labrenz M."/>
            <person name="Spormann A.M."/>
            <person name="Op den Camp H."/>
            <person name="Overmann J."/>
            <person name="Amann R."/>
            <person name="Jetten M.S.M."/>
            <person name="Mascher T."/>
            <person name="Medema M.H."/>
            <person name="Devos D.P."/>
            <person name="Kaster A.-K."/>
            <person name="Ovreas L."/>
            <person name="Rohde M."/>
            <person name="Galperin M.Y."/>
            <person name="Jogler C."/>
        </authorList>
    </citation>
    <scope>NUCLEOTIDE SEQUENCE [LARGE SCALE GENOMIC DNA]</scope>
    <source>
        <strain evidence="2 3">FF011L</strain>
    </source>
</reference>
<gene>
    <name evidence="2" type="ORF">FF011L_37360</name>
</gene>
<protein>
    <submittedName>
        <fullName evidence="2">UvrB/uvrC motif protein</fullName>
    </submittedName>
</protein>
<organism evidence="2 3">
    <name type="scientific">Roseimaritima multifibrata</name>
    <dbReference type="NCBI Taxonomy" id="1930274"/>
    <lineage>
        <taxon>Bacteria</taxon>
        <taxon>Pseudomonadati</taxon>
        <taxon>Planctomycetota</taxon>
        <taxon>Planctomycetia</taxon>
        <taxon>Pirellulales</taxon>
        <taxon>Pirellulaceae</taxon>
        <taxon>Roseimaritima</taxon>
    </lineage>
</organism>
<dbReference type="InterPro" id="IPR001943">
    <property type="entry name" value="UVR_dom"/>
</dbReference>
<dbReference type="OrthoDB" id="252502at2"/>
<dbReference type="Proteomes" id="UP000320672">
    <property type="component" value="Chromosome"/>
</dbReference>
<dbReference type="RefSeq" id="WP_145352884.1">
    <property type="nucleotide sequence ID" value="NZ_CP036262.1"/>
</dbReference>
<keyword evidence="3" id="KW-1185">Reference proteome</keyword>
<feature type="domain" description="UVR" evidence="1">
    <location>
        <begin position="214"/>
        <end position="240"/>
    </location>
</feature>
<dbReference type="KEGG" id="rml:FF011L_37360"/>
<dbReference type="Pfam" id="PF02151">
    <property type="entry name" value="UVR"/>
    <property type="match status" value="1"/>
</dbReference>
<accession>A0A517MJ88</accession>
<proteinExistence type="predicted"/>
<dbReference type="EMBL" id="CP036262">
    <property type="protein sequence ID" value="QDS94952.1"/>
    <property type="molecule type" value="Genomic_DNA"/>
</dbReference>
<evidence type="ECO:0000313" key="3">
    <source>
        <dbReference type="Proteomes" id="UP000320672"/>
    </source>
</evidence>
<evidence type="ECO:0000313" key="2">
    <source>
        <dbReference type="EMBL" id="QDS94952.1"/>
    </source>
</evidence>
<evidence type="ECO:0000259" key="1">
    <source>
        <dbReference type="Pfam" id="PF02151"/>
    </source>
</evidence>